<dbReference type="InterPro" id="IPR050300">
    <property type="entry name" value="GDXG_lipolytic_enzyme"/>
</dbReference>
<dbReference type="AlphaFoldDB" id="A0A1S1L9F9"/>
<organism evidence="5 6">
    <name type="scientific">Mycobacteroides franklinii</name>
    <dbReference type="NCBI Taxonomy" id="948102"/>
    <lineage>
        <taxon>Bacteria</taxon>
        <taxon>Bacillati</taxon>
        <taxon>Actinomycetota</taxon>
        <taxon>Actinomycetes</taxon>
        <taxon>Mycobacteriales</taxon>
        <taxon>Mycobacteriaceae</taxon>
        <taxon>Mycobacteroides</taxon>
    </lineage>
</organism>
<dbReference type="PANTHER" id="PTHR48081">
    <property type="entry name" value="AB HYDROLASE SUPERFAMILY PROTEIN C4A8.06C"/>
    <property type="match status" value="1"/>
</dbReference>
<evidence type="ECO:0000313" key="5">
    <source>
        <dbReference type="EMBL" id="OHU30914.1"/>
    </source>
</evidence>
<dbReference type="EMBL" id="MLIK01000004">
    <property type="protein sequence ID" value="OHU30914.1"/>
    <property type="molecule type" value="Genomic_DNA"/>
</dbReference>
<evidence type="ECO:0000256" key="3">
    <source>
        <dbReference type="SAM" id="MobiDB-lite"/>
    </source>
</evidence>
<dbReference type="PANTHER" id="PTHR48081:SF30">
    <property type="entry name" value="ACETYL-HYDROLASE LIPR-RELATED"/>
    <property type="match status" value="1"/>
</dbReference>
<dbReference type="Proteomes" id="UP000179616">
    <property type="component" value="Unassembled WGS sequence"/>
</dbReference>
<reference evidence="5 6" key="1">
    <citation type="submission" date="2016-10" db="EMBL/GenBank/DDBJ databases">
        <title>Evaluation of Human, Veterinary and Environmental Mycobacterium chelonae Isolates by Core Genome Phylogenomic Analysis, Targeted Gene Comparison, and Anti-microbial Susceptibility Patterns: A Tale of Mistaken Identities.</title>
        <authorList>
            <person name="Fogelson S.B."/>
            <person name="Camus A.C."/>
            <person name="Lorenz W."/>
            <person name="Vasireddy R."/>
            <person name="Vasireddy S."/>
            <person name="Smith T."/>
            <person name="Brown-Elliott B.A."/>
            <person name="Wallace R.J.Jr."/>
            <person name="Hasan N.A."/>
            <person name="Reischl U."/>
            <person name="Sanchez S."/>
        </authorList>
    </citation>
    <scope>NUCLEOTIDE SEQUENCE [LARGE SCALE GENOMIC DNA]</scope>
    <source>
        <strain evidence="5 6">1559</strain>
    </source>
</reference>
<evidence type="ECO:0000256" key="1">
    <source>
        <dbReference type="ARBA" id="ARBA00010515"/>
    </source>
</evidence>
<sequence length="362" mass="37848">MTAPKDAPGYGHATGSAGSSRSALDTLVRGLPLSDGAAVEVIEDAASLAAQLLGFGVRMTVRTVLQIGSHAPTLPYPFGLIEELGRVLVPPRGTVKATVTLANTNARLIRAKGVGPADGTGRVVLYLHGGAFIVGGPNTHSAMVSTISQHADAPCLVVDYRMPPKASLDQAVDDCLDGYRWLRAQGYAADQIVLAGDSAGGFLSVAVAQRLLAEDGEAPAALALISPLIELDPAPKVAHENAKTDVMLPPNCFEALEKILTKAGGGIPPQEIIDKVDGRMPQTLVHCSGSEVLLYDARLLGQRLAEQGVPVEIKIWPGQMHVFQVATKIVPEAKRSLAQIGQYIRDAVPETSSAEFVAPAAV</sequence>
<keyword evidence="2" id="KW-0378">Hydrolase</keyword>
<dbReference type="GO" id="GO:0004806">
    <property type="term" value="F:triacylglycerol lipase activity"/>
    <property type="evidence" value="ECO:0007669"/>
    <property type="project" value="TreeGrafter"/>
</dbReference>
<dbReference type="RefSeq" id="WP_070936228.1">
    <property type="nucleotide sequence ID" value="NZ_MLIK01000004.1"/>
</dbReference>
<protein>
    <submittedName>
        <fullName evidence="5">Esterase</fullName>
    </submittedName>
</protein>
<dbReference type="Pfam" id="PF07859">
    <property type="entry name" value="Abhydrolase_3"/>
    <property type="match status" value="1"/>
</dbReference>
<proteinExistence type="inferred from homology"/>
<dbReference type="InterPro" id="IPR013094">
    <property type="entry name" value="AB_hydrolase_3"/>
</dbReference>
<comment type="caution">
    <text evidence="5">The sequence shown here is derived from an EMBL/GenBank/DDBJ whole genome shotgun (WGS) entry which is preliminary data.</text>
</comment>
<dbReference type="Gene3D" id="3.40.50.1820">
    <property type="entry name" value="alpha/beta hydrolase"/>
    <property type="match status" value="1"/>
</dbReference>
<dbReference type="STRING" id="948102.BKG76_04165"/>
<evidence type="ECO:0000256" key="2">
    <source>
        <dbReference type="ARBA" id="ARBA00022801"/>
    </source>
</evidence>
<dbReference type="InterPro" id="IPR029058">
    <property type="entry name" value="AB_hydrolase_fold"/>
</dbReference>
<feature type="region of interest" description="Disordered" evidence="3">
    <location>
        <begin position="1"/>
        <end position="20"/>
    </location>
</feature>
<evidence type="ECO:0000259" key="4">
    <source>
        <dbReference type="Pfam" id="PF07859"/>
    </source>
</evidence>
<dbReference type="OrthoDB" id="128186at2"/>
<name>A0A1S1L9F9_9MYCO</name>
<gene>
    <name evidence="5" type="ORF">BKG76_04165</name>
</gene>
<evidence type="ECO:0000313" key="6">
    <source>
        <dbReference type="Proteomes" id="UP000179616"/>
    </source>
</evidence>
<feature type="domain" description="Alpha/beta hydrolase fold-3" evidence="4">
    <location>
        <begin position="124"/>
        <end position="324"/>
    </location>
</feature>
<dbReference type="SUPFAM" id="SSF53474">
    <property type="entry name" value="alpha/beta-Hydrolases"/>
    <property type="match status" value="1"/>
</dbReference>
<dbReference type="GeneID" id="57165985"/>
<comment type="similarity">
    <text evidence="1">Belongs to the 'GDXG' lipolytic enzyme family.</text>
</comment>
<accession>A0A1S1L9F9</accession>